<comment type="caution">
    <text evidence="2">The sequence shown here is derived from an EMBL/GenBank/DDBJ whole genome shotgun (WGS) entry which is preliminary data.</text>
</comment>
<evidence type="ECO:0000256" key="1">
    <source>
        <dbReference type="SAM" id="MobiDB-lite"/>
    </source>
</evidence>
<reference evidence="2" key="1">
    <citation type="journal article" date="2023" name="Genome Biol. Evol.">
        <title>Long-read-based Genome Assembly of Drosophila gunungcola Reveals Fewer Chemosensory Genes in Flower-breeding Species.</title>
        <authorList>
            <person name="Negi A."/>
            <person name="Liao B.Y."/>
            <person name="Yeh S.D."/>
        </authorList>
    </citation>
    <scope>NUCLEOTIDE SEQUENCE</scope>
    <source>
        <strain evidence="2">Sukarami</strain>
    </source>
</reference>
<dbReference type="Proteomes" id="UP001059596">
    <property type="component" value="Chromosome 3R"/>
</dbReference>
<keyword evidence="3" id="KW-1185">Reference proteome</keyword>
<proteinExistence type="predicted"/>
<accession>A0A9P9Z023</accession>
<feature type="region of interest" description="Disordered" evidence="1">
    <location>
        <begin position="116"/>
        <end position="198"/>
    </location>
</feature>
<organism evidence="2 3">
    <name type="scientific">Drosophila gunungcola</name>
    <name type="common">fruit fly</name>
    <dbReference type="NCBI Taxonomy" id="103775"/>
    <lineage>
        <taxon>Eukaryota</taxon>
        <taxon>Metazoa</taxon>
        <taxon>Ecdysozoa</taxon>
        <taxon>Arthropoda</taxon>
        <taxon>Hexapoda</taxon>
        <taxon>Insecta</taxon>
        <taxon>Pterygota</taxon>
        <taxon>Neoptera</taxon>
        <taxon>Endopterygota</taxon>
        <taxon>Diptera</taxon>
        <taxon>Brachycera</taxon>
        <taxon>Muscomorpha</taxon>
        <taxon>Ephydroidea</taxon>
        <taxon>Drosophilidae</taxon>
        <taxon>Drosophila</taxon>
        <taxon>Sophophora</taxon>
    </lineage>
</organism>
<dbReference type="EMBL" id="JAMKOV010000001">
    <property type="protein sequence ID" value="KAI8046261.1"/>
    <property type="molecule type" value="Genomic_DNA"/>
</dbReference>
<feature type="region of interest" description="Disordered" evidence="1">
    <location>
        <begin position="75"/>
        <end position="102"/>
    </location>
</feature>
<name>A0A9P9Z023_9MUSC</name>
<sequence length="230" mass="25156">MASIGSGEMKTSRLAQMQMRFQQRTQQEQEVRRRELLGTKTSGEHLATAAPSAASTRLIGNGKVRQMFDERRRGAGIDRSNPLKPIGTLPSPPAPAKARPQQPMQRLIKGVTDMSLKEPPNACRRVTSDSNNNNKFATPRSVNRSLKPVVTRKTPPAPEAALSQRSVSTPPRSPKMPTSSRLTGGATPQANRLSPPTIRRVSRINVAPHCHSTDNLFKTLCHVYPRSVGA</sequence>
<feature type="compositionally biased region" description="Polar residues" evidence="1">
    <location>
        <begin position="163"/>
        <end position="194"/>
    </location>
</feature>
<protein>
    <submittedName>
        <fullName evidence="2">Uncharacterized protein</fullName>
    </submittedName>
</protein>
<dbReference type="AlphaFoldDB" id="A0A9P9Z023"/>
<evidence type="ECO:0000313" key="3">
    <source>
        <dbReference type="Proteomes" id="UP001059596"/>
    </source>
</evidence>
<evidence type="ECO:0000313" key="2">
    <source>
        <dbReference type="EMBL" id="KAI8046261.1"/>
    </source>
</evidence>
<gene>
    <name evidence="2" type="ORF">M5D96_002463</name>
</gene>
<feature type="compositionally biased region" description="Polar residues" evidence="1">
    <location>
        <begin position="128"/>
        <end position="144"/>
    </location>
</feature>